<dbReference type="Pfam" id="PF01081">
    <property type="entry name" value="Aldolase"/>
    <property type="match status" value="1"/>
</dbReference>
<dbReference type="PROSITE" id="PS00160">
    <property type="entry name" value="ALDOLASE_KDPG_KHG_2"/>
    <property type="match status" value="1"/>
</dbReference>
<dbReference type="HOGENOM" id="CLU_077795_2_2_11"/>
<proteinExistence type="inferred from homology"/>
<reference evidence="6 7" key="1">
    <citation type="journal article" date="2010" name="Stand. Genomic Sci.">
        <title>Complete genome sequence of Conexibacter woesei type strain (ID131577).</title>
        <authorList>
            <person name="Pukall R."/>
            <person name="Lapidus A."/>
            <person name="Glavina Del Rio T."/>
            <person name="Copeland A."/>
            <person name="Tice H."/>
            <person name="Cheng J.-F."/>
            <person name="Lucas S."/>
            <person name="Chen F."/>
            <person name="Nolan M."/>
            <person name="Bruce D."/>
            <person name="Goodwin L."/>
            <person name="Pitluck S."/>
            <person name="Mavromatis K."/>
            <person name="Ivanova N."/>
            <person name="Ovchinnikova G."/>
            <person name="Pati A."/>
            <person name="Chen A."/>
            <person name="Palaniappan K."/>
            <person name="Land M."/>
            <person name="Hauser L."/>
            <person name="Chang Y.-J."/>
            <person name="Jeffries C.D."/>
            <person name="Chain P."/>
            <person name="Meincke L."/>
            <person name="Sims D."/>
            <person name="Brettin T."/>
            <person name="Detter J.C."/>
            <person name="Rohde M."/>
            <person name="Goeker M."/>
            <person name="Bristow J."/>
            <person name="Eisen J.A."/>
            <person name="Markowitz V."/>
            <person name="Kyrpides N.C."/>
            <person name="Klenk H.-P."/>
            <person name="Hugenholtz P."/>
        </authorList>
    </citation>
    <scope>NUCLEOTIDE SEQUENCE [LARGE SCALE GENOMIC DNA]</scope>
    <source>
        <strain evidence="7">DSM 14684 / CIP 108061 / JCM 11494 / NBRC 100937 / ID131577</strain>
    </source>
</reference>
<dbReference type="InterPro" id="IPR000887">
    <property type="entry name" value="Aldlse_KDPG_KHG"/>
</dbReference>
<dbReference type="SUPFAM" id="SSF51569">
    <property type="entry name" value="Aldolase"/>
    <property type="match status" value="1"/>
</dbReference>
<evidence type="ECO:0000256" key="3">
    <source>
        <dbReference type="ARBA" id="ARBA00011233"/>
    </source>
</evidence>
<dbReference type="eggNOG" id="COG0800">
    <property type="taxonomic scope" value="Bacteria"/>
</dbReference>
<evidence type="ECO:0000256" key="2">
    <source>
        <dbReference type="ARBA" id="ARBA00006906"/>
    </source>
</evidence>
<name>D3F2I1_CONWI</name>
<dbReference type="InterPro" id="IPR031338">
    <property type="entry name" value="KDPG/KHG_AS_2"/>
</dbReference>
<gene>
    <name evidence="6" type="ordered locus">Cwoe_3830</name>
</gene>
<dbReference type="STRING" id="469383.Cwoe_3830"/>
<dbReference type="EMBL" id="CP001854">
    <property type="protein sequence ID" value="ADB52247.1"/>
    <property type="molecule type" value="Genomic_DNA"/>
</dbReference>
<evidence type="ECO:0000256" key="5">
    <source>
        <dbReference type="ARBA" id="ARBA00023277"/>
    </source>
</evidence>
<keyword evidence="5" id="KW-0119">Carbohydrate metabolism</keyword>
<evidence type="ECO:0000313" key="6">
    <source>
        <dbReference type="EMBL" id="ADB52247.1"/>
    </source>
</evidence>
<dbReference type="OrthoDB" id="9805177at2"/>
<dbReference type="PANTHER" id="PTHR30246:SF1">
    <property type="entry name" value="2-DEHYDRO-3-DEOXY-6-PHOSPHOGALACTONATE ALDOLASE-RELATED"/>
    <property type="match status" value="1"/>
</dbReference>
<comment type="pathway">
    <text evidence="1">Carbohydrate acid metabolism.</text>
</comment>
<dbReference type="Proteomes" id="UP000008229">
    <property type="component" value="Chromosome"/>
</dbReference>
<organism evidence="6 7">
    <name type="scientific">Conexibacter woesei (strain DSM 14684 / CCUG 47730 / CIP 108061 / JCM 11494 / NBRC 100937 / ID131577)</name>
    <dbReference type="NCBI Taxonomy" id="469383"/>
    <lineage>
        <taxon>Bacteria</taxon>
        <taxon>Bacillati</taxon>
        <taxon>Actinomycetota</taxon>
        <taxon>Thermoleophilia</taxon>
        <taxon>Solirubrobacterales</taxon>
        <taxon>Conexibacteraceae</taxon>
        <taxon>Conexibacter</taxon>
    </lineage>
</organism>
<dbReference type="AlphaFoldDB" id="D3F2I1"/>
<keyword evidence="4" id="KW-0456">Lyase</keyword>
<evidence type="ECO:0000313" key="7">
    <source>
        <dbReference type="Proteomes" id="UP000008229"/>
    </source>
</evidence>
<dbReference type="PANTHER" id="PTHR30246">
    <property type="entry name" value="2-KETO-3-DEOXY-6-PHOSPHOGLUCONATE ALDOLASE"/>
    <property type="match status" value="1"/>
</dbReference>
<keyword evidence="7" id="KW-1185">Reference proteome</keyword>
<dbReference type="InterPro" id="IPR013785">
    <property type="entry name" value="Aldolase_TIM"/>
</dbReference>
<comment type="similarity">
    <text evidence="2">Belongs to the KHG/KDPG aldolase family.</text>
</comment>
<evidence type="ECO:0000256" key="4">
    <source>
        <dbReference type="ARBA" id="ARBA00023239"/>
    </source>
</evidence>
<dbReference type="Gene3D" id="3.20.20.70">
    <property type="entry name" value="Aldolase class I"/>
    <property type="match status" value="1"/>
</dbReference>
<comment type="subunit">
    <text evidence="3">Homotrimer.</text>
</comment>
<protein>
    <submittedName>
        <fullName evidence="6">KDPG and KHG aldolase</fullName>
    </submittedName>
</protein>
<evidence type="ECO:0000256" key="1">
    <source>
        <dbReference type="ARBA" id="ARBA00004761"/>
    </source>
</evidence>
<accession>D3F2I1</accession>
<reference evidence="7" key="2">
    <citation type="submission" date="2010-01" db="EMBL/GenBank/DDBJ databases">
        <title>The complete genome of Conexibacter woesei DSM 14684.</title>
        <authorList>
            <consortium name="US DOE Joint Genome Institute (JGI-PGF)"/>
            <person name="Lucas S."/>
            <person name="Copeland A."/>
            <person name="Lapidus A."/>
            <person name="Glavina del Rio T."/>
            <person name="Dalin E."/>
            <person name="Tice H."/>
            <person name="Bruce D."/>
            <person name="Goodwin L."/>
            <person name="Pitluck S."/>
            <person name="Kyrpides N."/>
            <person name="Mavromatis K."/>
            <person name="Ivanova N."/>
            <person name="Mikhailova N."/>
            <person name="Chertkov O."/>
            <person name="Brettin T."/>
            <person name="Detter J.C."/>
            <person name="Han C."/>
            <person name="Larimer F."/>
            <person name="Land M."/>
            <person name="Hauser L."/>
            <person name="Markowitz V."/>
            <person name="Cheng J.-F."/>
            <person name="Hugenholtz P."/>
            <person name="Woyke T."/>
            <person name="Wu D."/>
            <person name="Pukall R."/>
            <person name="Steenblock K."/>
            <person name="Schneider S."/>
            <person name="Klenk H.-P."/>
            <person name="Eisen J.A."/>
        </authorList>
    </citation>
    <scope>NUCLEOTIDE SEQUENCE [LARGE SCALE GENOMIC DNA]</scope>
    <source>
        <strain evidence="7">DSM 14684 / CIP 108061 / JCM 11494 / NBRC 100937 / ID131577</strain>
    </source>
</reference>
<dbReference type="CDD" id="cd00452">
    <property type="entry name" value="KDPG_aldolase"/>
    <property type="match status" value="1"/>
</dbReference>
<dbReference type="KEGG" id="cwo:Cwoe_3830"/>
<sequence length="207" mass="20351">MPERVPIPAAVASSGLLAILRGLPAGETVALAQRLERLGVAALEVTCDTPGHLDAIRGVRAACPGLAVGVGTVLEIDAAEAARAAGAQFLVSPHVDAELIGWAGARGLATFAGAMTPTEAVTAWRAGASAVKLFPAGSLGPGYLRELRAPLRQIPFVPTGGVSAANVAEHFAAGAVAVGVGGGVTDADDAAVRALVETAAGAVAARG</sequence>
<dbReference type="RefSeq" id="WP_012935298.1">
    <property type="nucleotide sequence ID" value="NC_013739.1"/>
</dbReference>
<dbReference type="GO" id="GO:0016829">
    <property type="term" value="F:lyase activity"/>
    <property type="evidence" value="ECO:0007669"/>
    <property type="project" value="UniProtKB-KW"/>
</dbReference>